<name>A0ABS4GMH2_9BACL</name>
<evidence type="ECO:0000313" key="3">
    <source>
        <dbReference type="EMBL" id="MBP1931302.1"/>
    </source>
</evidence>
<evidence type="ECO:0000259" key="2">
    <source>
        <dbReference type="Pfam" id="PF07331"/>
    </source>
</evidence>
<dbReference type="Proteomes" id="UP001519343">
    <property type="component" value="Unassembled WGS sequence"/>
</dbReference>
<keyword evidence="1" id="KW-1133">Transmembrane helix</keyword>
<feature type="transmembrane region" description="Helical" evidence="1">
    <location>
        <begin position="6"/>
        <end position="27"/>
    </location>
</feature>
<feature type="transmembrane region" description="Helical" evidence="1">
    <location>
        <begin position="39"/>
        <end position="61"/>
    </location>
</feature>
<dbReference type="EMBL" id="JAGGKT010000002">
    <property type="protein sequence ID" value="MBP1931302.1"/>
    <property type="molecule type" value="Genomic_DNA"/>
</dbReference>
<protein>
    <submittedName>
        <fullName evidence="3">Tricarboxylic transport membrane protein</fullName>
    </submittedName>
</protein>
<organism evidence="3 4">
    <name type="scientific">Ammoniphilus resinae</name>
    <dbReference type="NCBI Taxonomy" id="861532"/>
    <lineage>
        <taxon>Bacteria</taxon>
        <taxon>Bacillati</taxon>
        <taxon>Bacillota</taxon>
        <taxon>Bacilli</taxon>
        <taxon>Bacillales</taxon>
        <taxon>Paenibacillaceae</taxon>
        <taxon>Aneurinibacillus group</taxon>
        <taxon>Ammoniphilus</taxon>
    </lineage>
</organism>
<feature type="transmembrane region" description="Helical" evidence="1">
    <location>
        <begin position="134"/>
        <end position="157"/>
    </location>
</feature>
<accession>A0ABS4GMH2</accession>
<keyword evidence="1" id="KW-0472">Membrane</keyword>
<evidence type="ECO:0000256" key="1">
    <source>
        <dbReference type="SAM" id="Phobius"/>
    </source>
</evidence>
<feature type="transmembrane region" description="Helical" evidence="1">
    <location>
        <begin position="89"/>
        <end position="122"/>
    </location>
</feature>
<dbReference type="Pfam" id="PF07331">
    <property type="entry name" value="TctB"/>
    <property type="match status" value="1"/>
</dbReference>
<gene>
    <name evidence="3" type="ORF">J2Z37_001299</name>
</gene>
<evidence type="ECO:0000313" key="4">
    <source>
        <dbReference type="Proteomes" id="UP001519343"/>
    </source>
</evidence>
<feature type="domain" description="DUF1468" evidence="2">
    <location>
        <begin position="6"/>
        <end position="158"/>
    </location>
</feature>
<dbReference type="InterPro" id="IPR009936">
    <property type="entry name" value="DUF1468"/>
</dbReference>
<dbReference type="RefSeq" id="WP_209809370.1">
    <property type="nucleotide sequence ID" value="NZ_JAGGKT010000002.1"/>
</dbReference>
<sequence>MNRNSVSGGLFLVFSLLFIYFGTQIPPSSFKQAVIGPKVFPITIGILLALASAALMIKGIIEARQKPLEEKKNILREAEEEEEEAPQDIVRLGVILVMLLAYFVLFSPLGYVLSTALFIFCLSMYLDKKHWKRNLTYAVVFPLIVFLLFNEVLAVYLPTGPFS</sequence>
<proteinExistence type="predicted"/>
<keyword evidence="1" id="KW-0812">Transmembrane</keyword>
<reference evidence="3 4" key="1">
    <citation type="submission" date="2021-03" db="EMBL/GenBank/DDBJ databases">
        <title>Genomic Encyclopedia of Type Strains, Phase IV (KMG-IV): sequencing the most valuable type-strain genomes for metagenomic binning, comparative biology and taxonomic classification.</title>
        <authorList>
            <person name="Goeker M."/>
        </authorList>
    </citation>
    <scope>NUCLEOTIDE SEQUENCE [LARGE SCALE GENOMIC DNA]</scope>
    <source>
        <strain evidence="3 4">DSM 24738</strain>
    </source>
</reference>
<keyword evidence="4" id="KW-1185">Reference proteome</keyword>
<comment type="caution">
    <text evidence="3">The sequence shown here is derived from an EMBL/GenBank/DDBJ whole genome shotgun (WGS) entry which is preliminary data.</text>
</comment>